<protein>
    <submittedName>
        <fullName evidence="1">Uncharacterized protein</fullName>
    </submittedName>
</protein>
<comment type="caution">
    <text evidence="1">The sequence shown here is derived from an EMBL/GenBank/DDBJ whole genome shotgun (WGS) entry which is preliminary data.</text>
</comment>
<gene>
    <name evidence="1" type="ORF">QYT958_LOCUS42969</name>
</gene>
<dbReference type="EMBL" id="CAJOBR010058179">
    <property type="protein sequence ID" value="CAF5066428.1"/>
    <property type="molecule type" value="Genomic_DNA"/>
</dbReference>
<sequence length="30" mass="3387">SDVNECEIWDECDGDDDCHDNSDEQNCPGK</sequence>
<reference evidence="1" key="1">
    <citation type="submission" date="2021-02" db="EMBL/GenBank/DDBJ databases">
        <authorList>
            <person name="Nowell W R."/>
        </authorList>
    </citation>
    <scope>NUCLEOTIDE SEQUENCE</scope>
</reference>
<evidence type="ECO:0000313" key="1">
    <source>
        <dbReference type="EMBL" id="CAF5066428.1"/>
    </source>
</evidence>
<dbReference type="Gene3D" id="4.10.1220.10">
    <property type="entry name" value="EGF-type module"/>
    <property type="match status" value="1"/>
</dbReference>
<evidence type="ECO:0000313" key="2">
    <source>
        <dbReference type="Proteomes" id="UP000663848"/>
    </source>
</evidence>
<dbReference type="AlphaFoldDB" id="A0A822D9L2"/>
<feature type="non-terminal residue" evidence="1">
    <location>
        <position position="1"/>
    </location>
</feature>
<proteinExistence type="predicted"/>
<dbReference type="Proteomes" id="UP000663848">
    <property type="component" value="Unassembled WGS sequence"/>
</dbReference>
<name>A0A822D9L2_9BILA</name>
<accession>A0A822D9L2</accession>
<organism evidence="1 2">
    <name type="scientific">Rotaria socialis</name>
    <dbReference type="NCBI Taxonomy" id="392032"/>
    <lineage>
        <taxon>Eukaryota</taxon>
        <taxon>Metazoa</taxon>
        <taxon>Spiralia</taxon>
        <taxon>Gnathifera</taxon>
        <taxon>Rotifera</taxon>
        <taxon>Eurotatoria</taxon>
        <taxon>Bdelloidea</taxon>
        <taxon>Philodinida</taxon>
        <taxon>Philodinidae</taxon>
        <taxon>Rotaria</taxon>
    </lineage>
</organism>